<name>A0A8H5GQT0_9AGAR</name>
<evidence type="ECO:0000313" key="1">
    <source>
        <dbReference type="EMBL" id="KAF5369343.1"/>
    </source>
</evidence>
<sequence length="364" mass="38289">MARLRVSRNDCLISSLPQAFSMTAYQSVNVENFTGIHLGIVPPADRHSHCALDCTPSPWIYQEICGSFLPASQLSRTSTPAFYQIAIANGFDCDELRYEKKHSRRSSPELMVIDHCYSLEVMEIRLFRFLAAKLATSINALLLSSSVFRPSVLVISVKYCQSFPLSFLTITVMPSFNKSALFSFALVVCTLALPVPFDLGSNVGQVESLVGTLPAVGSVTGIVDGLPVVGDLTKSLPVGTDLSSVMKTSSSVTGALPKLPVRGLGLPLVGDLPILGDLPVVGDVGSTLSSVTGALPVDNILSSSTGTLPVSLPKLPIRGLPIIGDLSIVGNLPVVGELVGDLNLDKTLSSVTGALPLQGLTGAL</sequence>
<keyword evidence="2" id="KW-1185">Reference proteome</keyword>
<dbReference type="AlphaFoldDB" id="A0A8H5GQT0"/>
<organism evidence="1 2">
    <name type="scientific">Tetrapyrgos nigripes</name>
    <dbReference type="NCBI Taxonomy" id="182062"/>
    <lineage>
        <taxon>Eukaryota</taxon>
        <taxon>Fungi</taxon>
        <taxon>Dikarya</taxon>
        <taxon>Basidiomycota</taxon>
        <taxon>Agaricomycotina</taxon>
        <taxon>Agaricomycetes</taxon>
        <taxon>Agaricomycetidae</taxon>
        <taxon>Agaricales</taxon>
        <taxon>Marasmiineae</taxon>
        <taxon>Marasmiaceae</taxon>
        <taxon>Tetrapyrgos</taxon>
    </lineage>
</organism>
<reference evidence="1 2" key="1">
    <citation type="journal article" date="2020" name="ISME J.">
        <title>Uncovering the hidden diversity of litter-decomposition mechanisms in mushroom-forming fungi.</title>
        <authorList>
            <person name="Floudas D."/>
            <person name="Bentzer J."/>
            <person name="Ahren D."/>
            <person name="Johansson T."/>
            <person name="Persson P."/>
            <person name="Tunlid A."/>
        </authorList>
    </citation>
    <scope>NUCLEOTIDE SEQUENCE [LARGE SCALE GENOMIC DNA]</scope>
    <source>
        <strain evidence="1 2">CBS 291.85</strain>
    </source>
</reference>
<dbReference type="EMBL" id="JAACJM010000013">
    <property type="protein sequence ID" value="KAF5369343.1"/>
    <property type="molecule type" value="Genomic_DNA"/>
</dbReference>
<proteinExistence type="predicted"/>
<gene>
    <name evidence="1" type="ORF">D9758_002507</name>
</gene>
<protein>
    <submittedName>
        <fullName evidence="1">Uncharacterized protein</fullName>
    </submittedName>
</protein>
<comment type="caution">
    <text evidence="1">The sequence shown here is derived from an EMBL/GenBank/DDBJ whole genome shotgun (WGS) entry which is preliminary data.</text>
</comment>
<evidence type="ECO:0000313" key="2">
    <source>
        <dbReference type="Proteomes" id="UP000559256"/>
    </source>
</evidence>
<dbReference type="Proteomes" id="UP000559256">
    <property type="component" value="Unassembled WGS sequence"/>
</dbReference>
<accession>A0A8H5GQT0</accession>